<name>A0A120KN64_9BACT</name>
<dbReference type="InterPro" id="IPR014031">
    <property type="entry name" value="Ketoacyl_synth_C"/>
</dbReference>
<evidence type="ECO:0000313" key="6">
    <source>
        <dbReference type="Proteomes" id="UP000063964"/>
    </source>
</evidence>
<proteinExistence type="inferred from homology"/>
<dbReference type="AlphaFoldDB" id="A0A120KN64"/>
<dbReference type="InterPro" id="IPR018201">
    <property type="entry name" value="Ketoacyl_synth_AS"/>
</dbReference>
<dbReference type="RefSeq" id="WP_066606178.1">
    <property type="nucleotide sequence ID" value="NZ_CP014230.1"/>
</dbReference>
<dbReference type="GO" id="GO:0006633">
    <property type="term" value="P:fatty acid biosynthetic process"/>
    <property type="evidence" value="ECO:0007669"/>
    <property type="project" value="InterPro"/>
</dbReference>
<dbReference type="InterPro" id="IPR014030">
    <property type="entry name" value="Ketoacyl_synth_N"/>
</dbReference>
<dbReference type="PROSITE" id="PS52004">
    <property type="entry name" value="KS3_2"/>
    <property type="match status" value="1"/>
</dbReference>
<dbReference type="PANTHER" id="PTHR11712:SF336">
    <property type="entry name" value="3-OXOACYL-[ACYL-CARRIER-PROTEIN] SYNTHASE, MITOCHONDRIAL"/>
    <property type="match status" value="1"/>
</dbReference>
<evidence type="ECO:0000259" key="4">
    <source>
        <dbReference type="PROSITE" id="PS52004"/>
    </source>
</evidence>
<dbReference type="OrthoDB" id="9816204at2"/>
<feature type="domain" description="Ketosynthase family 3 (KS3)" evidence="4">
    <location>
        <begin position="1"/>
        <end position="386"/>
    </location>
</feature>
<keyword evidence="6" id="KW-1185">Reference proteome</keyword>
<dbReference type="Pfam" id="PF02801">
    <property type="entry name" value="Ketoacyl-synt_C"/>
    <property type="match status" value="1"/>
</dbReference>
<dbReference type="KEGG" id="doa:AXF15_08785"/>
<evidence type="ECO:0000256" key="1">
    <source>
        <dbReference type="ARBA" id="ARBA00008467"/>
    </source>
</evidence>
<organism evidence="5 6">
    <name type="scientific">Desulfomicrobium orale DSM 12838</name>
    <dbReference type="NCBI Taxonomy" id="888061"/>
    <lineage>
        <taxon>Bacteria</taxon>
        <taxon>Pseudomonadati</taxon>
        <taxon>Thermodesulfobacteriota</taxon>
        <taxon>Desulfovibrionia</taxon>
        <taxon>Desulfovibrionales</taxon>
        <taxon>Desulfomicrobiaceae</taxon>
        <taxon>Desulfomicrobium</taxon>
    </lineage>
</organism>
<dbReference type="Pfam" id="PF00109">
    <property type="entry name" value="ketoacyl-synt"/>
    <property type="match status" value="1"/>
</dbReference>
<dbReference type="InterPro" id="IPR020841">
    <property type="entry name" value="PKS_Beta-ketoAc_synthase_dom"/>
</dbReference>
<protein>
    <recommendedName>
        <fullName evidence="4">Ketosynthase family 3 (KS3) domain-containing protein</fullName>
    </recommendedName>
</protein>
<dbReference type="SUPFAM" id="SSF53901">
    <property type="entry name" value="Thiolase-like"/>
    <property type="match status" value="2"/>
</dbReference>
<evidence type="ECO:0000256" key="2">
    <source>
        <dbReference type="ARBA" id="ARBA00022679"/>
    </source>
</evidence>
<dbReference type="EMBL" id="CP014230">
    <property type="protein sequence ID" value="AMD93186.1"/>
    <property type="molecule type" value="Genomic_DNA"/>
</dbReference>
<dbReference type="STRING" id="888061.AXF15_08785"/>
<dbReference type="Proteomes" id="UP000063964">
    <property type="component" value="Chromosome"/>
</dbReference>
<sequence length="388" mass="40731">MNASRRVVITACGAVLPPGKSPSAILNGLRQDFSPFERSAHDPETAVLPVPDFDLKTYTGRFKNARYLHRGQELCLAAAILAVQESGLSRERLTEAGLFLGCGPNLEAVPRPDKALWLMDYLPNTLAAVTAEILGVHGENLTIQTACAASTQALGEAFHAIRAGRIDVTLAGGGDSRLSARGIRAYRQAGVLASGFDRPERACRPFDQSRTGFAVGEGAAMFVLESLEHAQSRDAAILAEIIGAASSLDGQGLTAPDPLMSAAESCVRRCLDKMRGKSLLIAAHGTGTLLNDAAESALMARVAPDALTVCAFKSRLGHLASACGCAELAASLICAGAGYFPGIANLDEPCRTDVPFLRESANLRPEAILVQSFGFGGQNACLGVQPWT</sequence>
<dbReference type="PANTHER" id="PTHR11712">
    <property type="entry name" value="POLYKETIDE SYNTHASE-RELATED"/>
    <property type="match status" value="1"/>
</dbReference>
<evidence type="ECO:0000256" key="3">
    <source>
        <dbReference type="RuleBase" id="RU003694"/>
    </source>
</evidence>
<gene>
    <name evidence="5" type="ORF">AXF15_08785</name>
</gene>
<dbReference type="InterPro" id="IPR016039">
    <property type="entry name" value="Thiolase-like"/>
</dbReference>
<dbReference type="PROSITE" id="PS00606">
    <property type="entry name" value="KS3_1"/>
    <property type="match status" value="1"/>
</dbReference>
<dbReference type="Gene3D" id="3.40.47.10">
    <property type="match status" value="1"/>
</dbReference>
<dbReference type="GO" id="GO:0004315">
    <property type="term" value="F:3-oxoacyl-[acyl-carrier-protein] synthase activity"/>
    <property type="evidence" value="ECO:0007669"/>
    <property type="project" value="InterPro"/>
</dbReference>
<accession>A0A120KN64</accession>
<evidence type="ECO:0000313" key="5">
    <source>
        <dbReference type="EMBL" id="AMD93186.1"/>
    </source>
</evidence>
<dbReference type="InterPro" id="IPR000794">
    <property type="entry name" value="Beta-ketoacyl_synthase"/>
</dbReference>
<reference evidence="6" key="1">
    <citation type="submission" date="2016-02" db="EMBL/GenBank/DDBJ databases">
        <authorList>
            <person name="Holder M.E."/>
            <person name="Ajami N.J."/>
            <person name="Petrosino J.F."/>
        </authorList>
    </citation>
    <scope>NUCLEOTIDE SEQUENCE [LARGE SCALE GENOMIC DNA]</scope>
    <source>
        <strain evidence="6">DSM 12838</strain>
    </source>
</reference>
<dbReference type="SMART" id="SM00825">
    <property type="entry name" value="PKS_KS"/>
    <property type="match status" value="1"/>
</dbReference>
<comment type="similarity">
    <text evidence="1 3">Belongs to the thiolase-like superfamily. Beta-ketoacyl-ACP synthases family.</text>
</comment>
<dbReference type="GO" id="GO:0005829">
    <property type="term" value="C:cytosol"/>
    <property type="evidence" value="ECO:0007669"/>
    <property type="project" value="TreeGrafter"/>
</dbReference>
<keyword evidence="2 3" id="KW-0808">Transferase</keyword>